<dbReference type="Pfam" id="PF13241">
    <property type="entry name" value="NAD_binding_7"/>
    <property type="match status" value="1"/>
</dbReference>
<dbReference type="SUPFAM" id="SSF51735">
    <property type="entry name" value="NAD(P)-binding Rossmann-fold domains"/>
    <property type="match status" value="1"/>
</dbReference>
<evidence type="ECO:0000313" key="8">
    <source>
        <dbReference type="EMBL" id="MBC8318772.1"/>
    </source>
</evidence>
<dbReference type="Proteomes" id="UP000614424">
    <property type="component" value="Unassembled WGS sequence"/>
</dbReference>
<dbReference type="InterPro" id="IPR028281">
    <property type="entry name" value="Sirohaem_synthase_central"/>
</dbReference>
<dbReference type="Gene3D" id="1.10.8.610">
    <property type="entry name" value="SirC, precorrin-2 dehydrogenase, C-terminal helical domain-like"/>
    <property type="match status" value="1"/>
</dbReference>
<keyword evidence="3" id="KW-0560">Oxidoreductase</keyword>
<dbReference type="NCBIfam" id="TIGR01470">
    <property type="entry name" value="cysG_Nterm"/>
    <property type="match status" value="1"/>
</dbReference>
<dbReference type="GO" id="GO:0043115">
    <property type="term" value="F:precorrin-2 dehydrogenase activity"/>
    <property type="evidence" value="ECO:0007669"/>
    <property type="project" value="UniProtKB-EC"/>
</dbReference>
<dbReference type="InterPro" id="IPR006367">
    <property type="entry name" value="Sirohaem_synthase_N"/>
</dbReference>
<evidence type="ECO:0000256" key="6">
    <source>
        <dbReference type="ARBA" id="ARBA00047561"/>
    </source>
</evidence>
<dbReference type="SUPFAM" id="SSF75615">
    <property type="entry name" value="Siroheme synthase middle domains-like"/>
    <property type="match status" value="1"/>
</dbReference>
<dbReference type="GO" id="GO:0004325">
    <property type="term" value="F:ferrochelatase activity"/>
    <property type="evidence" value="ECO:0007669"/>
    <property type="project" value="InterPro"/>
</dbReference>
<evidence type="ECO:0000256" key="1">
    <source>
        <dbReference type="ARBA" id="ARBA00005010"/>
    </source>
</evidence>
<accession>A0A8J6TGF1</accession>
<keyword evidence="5" id="KW-0627">Porphyrin biosynthesis</keyword>
<dbReference type="InterPro" id="IPR028161">
    <property type="entry name" value="Met8-like"/>
</dbReference>
<feature type="domain" description="Siroheme synthase central" evidence="7">
    <location>
        <begin position="119"/>
        <end position="146"/>
    </location>
</feature>
<evidence type="ECO:0000256" key="2">
    <source>
        <dbReference type="ARBA" id="ARBA00012400"/>
    </source>
</evidence>
<dbReference type="Gene3D" id="3.40.50.720">
    <property type="entry name" value="NAD(P)-binding Rossmann-like Domain"/>
    <property type="match status" value="1"/>
</dbReference>
<evidence type="ECO:0000256" key="4">
    <source>
        <dbReference type="ARBA" id="ARBA00023027"/>
    </source>
</evidence>
<evidence type="ECO:0000256" key="3">
    <source>
        <dbReference type="ARBA" id="ARBA00023002"/>
    </source>
</evidence>
<dbReference type="EMBL" id="JACNJZ010000186">
    <property type="protein sequence ID" value="MBC8318772.1"/>
    <property type="molecule type" value="Genomic_DNA"/>
</dbReference>
<comment type="catalytic activity">
    <reaction evidence="6">
        <text>precorrin-2 + NAD(+) = sirohydrochlorin + NADH + 2 H(+)</text>
        <dbReference type="Rhea" id="RHEA:15613"/>
        <dbReference type="ChEBI" id="CHEBI:15378"/>
        <dbReference type="ChEBI" id="CHEBI:57540"/>
        <dbReference type="ChEBI" id="CHEBI:57945"/>
        <dbReference type="ChEBI" id="CHEBI:58351"/>
        <dbReference type="ChEBI" id="CHEBI:58827"/>
        <dbReference type="EC" id="1.3.1.76"/>
    </reaction>
</comment>
<gene>
    <name evidence="8" type="ORF">H8E41_12775</name>
</gene>
<reference evidence="8 9" key="1">
    <citation type="submission" date="2020-08" db="EMBL/GenBank/DDBJ databases">
        <title>Bridging the membrane lipid divide: bacteria of the FCB group superphylum have the potential to synthesize archaeal ether lipids.</title>
        <authorList>
            <person name="Villanueva L."/>
            <person name="Von Meijenfeldt F.A.B."/>
            <person name="Westbye A.B."/>
            <person name="Yadav S."/>
            <person name="Hopmans E.C."/>
            <person name="Dutilh B.E."/>
            <person name="Sinninghe Damste J.S."/>
        </authorList>
    </citation>
    <scope>NUCLEOTIDE SEQUENCE [LARGE SCALE GENOMIC DNA]</scope>
    <source>
        <strain evidence="8">NIOZ-UU47</strain>
    </source>
</reference>
<sequence length="222" mass="25090">MNYFPINLDIRNRACIVIGGGKVALRKTQGLLNCGGKVTIISPKLEKELTDLVQMKQITWEKRPYKTGDLRKAFLVISATDDPLIQEAVYAEAEHHNLLVNVADVPKWCNFILPATVERGDLSISVSTSGKSPALAKKLRKDLEKQFGLEYDLVLKVLGRLRPVVLAKERSHRENKILFEKFLHPDLIDWVRQRNWPAIHSHVTAILGTDIPIETLIPESLD</sequence>
<dbReference type="EC" id="1.3.1.76" evidence="2"/>
<name>A0A8J6TGF1_9BACT</name>
<dbReference type="InterPro" id="IPR042518">
    <property type="entry name" value="SirC_C"/>
</dbReference>
<protein>
    <recommendedName>
        <fullName evidence="2">precorrin-2 dehydrogenase</fullName>
        <ecNumber evidence="2">1.3.1.76</ecNumber>
    </recommendedName>
</protein>
<dbReference type="AlphaFoldDB" id="A0A8J6TGF1"/>
<comment type="caution">
    <text evidence="8">The sequence shown here is derived from an EMBL/GenBank/DDBJ whole genome shotgun (WGS) entry which is preliminary data.</text>
</comment>
<dbReference type="GO" id="GO:0019354">
    <property type="term" value="P:siroheme biosynthetic process"/>
    <property type="evidence" value="ECO:0007669"/>
    <property type="project" value="UniProtKB-UniPathway"/>
</dbReference>
<evidence type="ECO:0000313" key="9">
    <source>
        <dbReference type="Proteomes" id="UP000614424"/>
    </source>
</evidence>
<evidence type="ECO:0000259" key="7">
    <source>
        <dbReference type="Pfam" id="PF14824"/>
    </source>
</evidence>
<dbReference type="PANTHER" id="PTHR35330">
    <property type="entry name" value="SIROHEME BIOSYNTHESIS PROTEIN MET8"/>
    <property type="match status" value="1"/>
</dbReference>
<proteinExistence type="predicted"/>
<dbReference type="PANTHER" id="PTHR35330:SF1">
    <property type="entry name" value="SIROHEME BIOSYNTHESIS PROTEIN MET8"/>
    <property type="match status" value="1"/>
</dbReference>
<evidence type="ECO:0000256" key="5">
    <source>
        <dbReference type="ARBA" id="ARBA00023244"/>
    </source>
</evidence>
<dbReference type="Pfam" id="PF14824">
    <property type="entry name" value="Sirohm_synth_M"/>
    <property type="match status" value="1"/>
</dbReference>
<dbReference type="UniPathway" id="UPA00262">
    <property type="reaction ID" value="UER00222"/>
</dbReference>
<organism evidence="8 9">
    <name type="scientific">Candidatus Desulfobia pelagia</name>
    <dbReference type="NCBI Taxonomy" id="2841692"/>
    <lineage>
        <taxon>Bacteria</taxon>
        <taxon>Pseudomonadati</taxon>
        <taxon>Thermodesulfobacteriota</taxon>
        <taxon>Desulfobulbia</taxon>
        <taxon>Desulfobulbales</taxon>
        <taxon>Desulfobulbaceae</taxon>
        <taxon>Candidatus Desulfobia</taxon>
    </lineage>
</organism>
<dbReference type="InterPro" id="IPR036291">
    <property type="entry name" value="NAD(P)-bd_dom_sf"/>
</dbReference>
<comment type="pathway">
    <text evidence="1">Porphyrin-containing compound metabolism; siroheme biosynthesis; sirohydrochlorin from precorrin-2: step 1/1.</text>
</comment>
<keyword evidence="4" id="KW-0520">NAD</keyword>